<reference evidence="8" key="1">
    <citation type="journal article" date="2015" name="PLoS Genet.">
        <title>The dynamic genome and transcriptome of the human fungal pathogen Blastomyces and close relative Emmonsia.</title>
        <authorList>
            <person name="Munoz J.F."/>
            <person name="Gauthier G.M."/>
            <person name="Desjardins C.A."/>
            <person name="Gallo J.E."/>
            <person name="Holder J."/>
            <person name="Sullivan T.D."/>
            <person name="Marty A.J."/>
            <person name="Carmen J.C."/>
            <person name="Chen Z."/>
            <person name="Ding L."/>
            <person name="Gujja S."/>
            <person name="Magrini V."/>
            <person name="Misas E."/>
            <person name="Mitreva M."/>
            <person name="Priest M."/>
            <person name="Saif S."/>
            <person name="Whiston E.A."/>
            <person name="Young S."/>
            <person name="Zeng Q."/>
            <person name="Goldman W.E."/>
            <person name="Mardis E.R."/>
            <person name="Taylor J.W."/>
            <person name="McEwen J.G."/>
            <person name="Clay O.K."/>
            <person name="Klein B.S."/>
            <person name="Cuomo C.A."/>
        </authorList>
    </citation>
    <scope>NUCLEOTIDE SEQUENCE [LARGE SCALE GENOMIC DNA]</scope>
    <source>
        <strain evidence="8">UAMH 3008</strain>
    </source>
</reference>
<name>A0A0G2HUK6_9EURO</name>
<evidence type="ECO:0000256" key="1">
    <source>
        <dbReference type="ARBA" id="ARBA00001947"/>
    </source>
</evidence>
<protein>
    <recommendedName>
        <fullName evidence="6">Enoyl reductase (ER) domain-containing protein</fullName>
    </recommendedName>
</protein>
<evidence type="ECO:0000256" key="4">
    <source>
        <dbReference type="ARBA" id="ARBA00023002"/>
    </source>
</evidence>
<proteinExistence type="inferred from homology"/>
<dbReference type="CDD" id="cd05283">
    <property type="entry name" value="CAD1"/>
    <property type="match status" value="1"/>
</dbReference>
<dbReference type="FunFam" id="3.40.50.720:FF:000022">
    <property type="entry name" value="Cinnamyl alcohol dehydrogenase"/>
    <property type="match status" value="1"/>
</dbReference>
<sequence length="335" mass="35932">MSFTFDVLKGGKDGRLVAAKTTRTLQPNEVYVEITHSGVCGTDEHYRHADQVLGHEGVGIVRQAGQGVTNVKVGDRVGLGYIHEVCGLCPSCLAGWDQYCDSKKEYGSADFDIGTFAHGTVWNAECVFPIPDGIDSVDAAPLMCAGGTVWTILSEHGVRPTDRVGILGVGGLGHLAIKLAAAIGSYVVVLSSTEAKRQEAMDYGASEYHVFRSGQSLEGLKPLKHLLLCGNAGVDFNSLIPLMDKQGSIYPITVDFAPSSIPLFPVLQHGIRIQGSLVSSRRSMHQLLQLCAAKGIKPTTMQFPLTVAGAEDAMKHLREGKIRYRAVLTREGVLS</sequence>
<evidence type="ECO:0000256" key="5">
    <source>
        <dbReference type="RuleBase" id="RU361277"/>
    </source>
</evidence>
<dbReference type="PANTHER" id="PTHR42683">
    <property type="entry name" value="ALDEHYDE REDUCTASE"/>
    <property type="match status" value="1"/>
</dbReference>
<comment type="similarity">
    <text evidence="5">Belongs to the zinc-containing alcohol dehydrogenase family.</text>
</comment>
<evidence type="ECO:0000313" key="8">
    <source>
        <dbReference type="Proteomes" id="UP000034164"/>
    </source>
</evidence>
<dbReference type="GO" id="GO:0016616">
    <property type="term" value="F:oxidoreductase activity, acting on the CH-OH group of donors, NAD or NADP as acceptor"/>
    <property type="evidence" value="ECO:0007669"/>
    <property type="project" value="InterPro"/>
</dbReference>
<dbReference type="OrthoDB" id="1879366at2759"/>
<keyword evidence="4" id="KW-0560">Oxidoreductase</keyword>
<dbReference type="Pfam" id="PF00107">
    <property type="entry name" value="ADH_zinc_N"/>
    <property type="match status" value="1"/>
</dbReference>
<evidence type="ECO:0000256" key="2">
    <source>
        <dbReference type="ARBA" id="ARBA00022723"/>
    </source>
</evidence>
<dbReference type="EMBL" id="LCZI01001239">
    <property type="protein sequence ID" value="KKZ61758.1"/>
    <property type="molecule type" value="Genomic_DNA"/>
</dbReference>
<dbReference type="InterPro" id="IPR011032">
    <property type="entry name" value="GroES-like_sf"/>
</dbReference>
<dbReference type="GO" id="GO:0008270">
    <property type="term" value="F:zinc ion binding"/>
    <property type="evidence" value="ECO:0007669"/>
    <property type="project" value="InterPro"/>
</dbReference>
<dbReference type="SMART" id="SM00829">
    <property type="entry name" value="PKS_ER"/>
    <property type="match status" value="1"/>
</dbReference>
<dbReference type="Proteomes" id="UP000034164">
    <property type="component" value="Unassembled WGS sequence"/>
</dbReference>
<dbReference type="Pfam" id="PF08240">
    <property type="entry name" value="ADH_N"/>
    <property type="match status" value="1"/>
</dbReference>
<feature type="domain" description="Enoyl reductase (ER)" evidence="6">
    <location>
        <begin position="11"/>
        <end position="328"/>
    </location>
</feature>
<dbReference type="InterPro" id="IPR036291">
    <property type="entry name" value="NAD(P)-bd_dom_sf"/>
</dbReference>
<dbReference type="SUPFAM" id="SSF50129">
    <property type="entry name" value="GroES-like"/>
    <property type="match status" value="1"/>
</dbReference>
<evidence type="ECO:0000256" key="3">
    <source>
        <dbReference type="ARBA" id="ARBA00022833"/>
    </source>
</evidence>
<dbReference type="Gene3D" id="3.40.50.720">
    <property type="entry name" value="NAD(P)-binding Rossmann-like Domain"/>
    <property type="match status" value="1"/>
</dbReference>
<dbReference type="VEuPathDB" id="FungiDB:EMCG_03706"/>
<organism evidence="7 8">
    <name type="scientific">[Emmonsia] crescens</name>
    <dbReference type="NCBI Taxonomy" id="73230"/>
    <lineage>
        <taxon>Eukaryota</taxon>
        <taxon>Fungi</taxon>
        <taxon>Dikarya</taxon>
        <taxon>Ascomycota</taxon>
        <taxon>Pezizomycotina</taxon>
        <taxon>Eurotiomycetes</taxon>
        <taxon>Eurotiomycetidae</taxon>
        <taxon>Onygenales</taxon>
        <taxon>Ajellomycetaceae</taxon>
        <taxon>Emergomyces</taxon>
    </lineage>
</organism>
<dbReference type="Gene3D" id="3.90.180.10">
    <property type="entry name" value="Medium-chain alcohol dehydrogenases, catalytic domain"/>
    <property type="match status" value="1"/>
</dbReference>
<comment type="cofactor">
    <cofactor evidence="1 5">
        <name>Zn(2+)</name>
        <dbReference type="ChEBI" id="CHEBI:29105"/>
    </cofactor>
</comment>
<dbReference type="AlphaFoldDB" id="A0A0G2HUK6"/>
<dbReference type="InterPro" id="IPR047109">
    <property type="entry name" value="CAD-like"/>
</dbReference>
<dbReference type="PROSITE" id="PS00059">
    <property type="entry name" value="ADH_ZINC"/>
    <property type="match status" value="1"/>
</dbReference>
<comment type="caution">
    <text evidence="7">The sequence shown here is derived from an EMBL/GenBank/DDBJ whole genome shotgun (WGS) entry which is preliminary data.</text>
</comment>
<gene>
    <name evidence="7" type="ORF">EMCG_03706</name>
</gene>
<dbReference type="InterPro" id="IPR020843">
    <property type="entry name" value="ER"/>
</dbReference>
<keyword evidence="3 5" id="KW-0862">Zinc</keyword>
<keyword evidence="2 5" id="KW-0479">Metal-binding</keyword>
<dbReference type="InterPro" id="IPR013154">
    <property type="entry name" value="ADH-like_N"/>
</dbReference>
<dbReference type="InterPro" id="IPR002328">
    <property type="entry name" value="ADH_Zn_CS"/>
</dbReference>
<evidence type="ECO:0000259" key="6">
    <source>
        <dbReference type="SMART" id="SM00829"/>
    </source>
</evidence>
<dbReference type="InterPro" id="IPR013149">
    <property type="entry name" value="ADH-like_C"/>
</dbReference>
<dbReference type="SUPFAM" id="SSF51735">
    <property type="entry name" value="NAD(P)-binding Rossmann-fold domains"/>
    <property type="match status" value="1"/>
</dbReference>
<evidence type="ECO:0000313" key="7">
    <source>
        <dbReference type="EMBL" id="KKZ61758.1"/>
    </source>
</evidence>
<accession>A0A0G2HUK6</accession>